<evidence type="ECO:0000256" key="2">
    <source>
        <dbReference type="SAM" id="Phobius"/>
    </source>
</evidence>
<dbReference type="Proteomes" id="UP000218334">
    <property type="component" value="Unassembled WGS sequence"/>
</dbReference>
<feature type="compositionally biased region" description="Basic and acidic residues" evidence="1">
    <location>
        <begin position="306"/>
        <end position="317"/>
    </location>
</feature>
<reference evidence="4" key="1">
    <citation type="journal article" date="2017" name="Nat. Ecol. Evol.">
        <title>Genome expansion and lineage-specific genetic innovations in the forest pathogenic fungi Armillaria.</title>
        <authorList>
            <person name="Sipos G."/>
            <person name="Prasanna A.N."/>
            <person name="Walter M.C."/>
            <person name="O'Connor E."/>
            <person name="Balint B."/>
            <person name="Krizsan K."/>
            <person name="Kiss B."/>
            <person name="Hess J."/>
            <person name="Varga T."/>
            <person name="Slot J."/>
            <person name="Riley R."/>
            <person name="Boka B."/>
            <person name="Rigling D."/>
            <person name="Barry K."/>
            <person name="Lee J."/>
            <person name="Mihaltcheva S."/>
            <person name="LaButti K."/>
            <person name="Lipzen A."/>
            <person name="Waldron R."/>
            <person name="Moloney N.M."/>
            <person name="Sperisen C."/>
            <person name="Kredics L."/>
            <person name="Vagvoelgyi C."/>
            <person name="Patrignani A."/>
            <person name="Fitzpatrick D."/>
            <person name="Nagy I."/>
            <person name="Doyle S."/>
            <person name="Anderson J.B."/>
            <person name="Grigoriev I.V."/>
            <person name="Gueldener U."/>
            <person name="Muensterkoetter M."/>
            <person name="Nagy L.G."/>
        </authorList>
    </citation>
    <scope>NUCLEOTIDE SEQUENCE [LARGE SCALE GENOMIC DNA]</scope>
    <source>
        <strain evidence="4">28-4</strain>
    </source>
</reference>
<dbReference type="EMBL" id="KZ293456">
    <property type="protein sequence ID" value="PBK63787.1"/>
    <property type="molecule type" value="Genomic_DNA"/>
</dbReference>
<name>A0A2H3BGT6_9AGAR</name>
<feature type="transmembrane region" description="Helical" evidence="2">
    <location>
        <begin position="82"/>
        <end position="110"/>
    </location>
</feature>
<keyword evidence="2" id="KW-0812">Transmembrane</keyword>
<feature type="transmembrane region" description="Helical" evidence="2">
    <location>
        <begin position="174"/>
        <end position="194"/>
    </location>
</feature>
<evidence type="ECO:0000313" key="4">
    <source>
        <dbReference type="Proteomes" id="UP000218334"/>
    </source>
</evidence>
<feature type="region of interest" description="Disordered" evidence="1">
    <location>
        <begin position="278"/>
        <end position="317"/>
    </location>
</feature>
<dbReference type="AlphaFoldDB" id="A0A2H3BGT6"/>
<evidence type="ECO:0000313" key="3">
    <source>
        <dbReference type="EMBL" id="PBK63787.1"/>
    </source>
</evidence>
<feature type="transmembrane region" description="Helical" evidence="2">
    <location>
        <begin position="38"/>
        <end position="62"/>
    </location>
</feature>
<keyword evidence="4" id="KW-1185">Reference proteome</keyword>
<sequence>MIIIIFLLHITTIIDLSFTWSEIDRIFVDHGQNLLTKFVVYISPGTVTSIGAGVVGAICSILADSTMIWRCWLVWGRRWLAILLPVMFLISATGTITLILTPAFLFGTFLCVAFKIVGTYKGYTNPFGSIFGYVIYTSFMLASTLWCTSLIIYRIVTVARAGGGLRDYRHVLEVLVESSAFYSITLILCIAFLARNDISLIYFDTLAAAARGIALTLLVGRVAAGHARPDSSWQGSVLSGSIHFSMHSASRSSQPDSMTGHDLEAPQQEIVNEYRHSTPVADSQEGGDVSVNSGSHDICQDSSDIQLERDVEYGHHT</sequence>
<keyword evidence="2" id="KW-1133">Transmembrane helix</keyword>
<keyword evidence="2" id="KW-0472">Membrane</keyword>
<evidence type="ECO:0000256" key="1">
    <source>
        <dbReference type="SAM" id="MobiDB-lite"/>
    </source>
</evidence>
<feature type="compositionally biased region" description="Polar residues" evidence="1">
    <location>
        <begin position="290"/>
        <end position="305"/>
    </location>
</feature>
<proteinExistence type="predicted"/>
<feature type="transmembrane region" description="Helical" evidence="2">
    <location>
        <begin position="200"/>
        <end position="219"/>
    </location>
</feature>
<feature type="transmembrane region" description="Helical" evidence="2">
    <location>
        <begin position="130"/>
        <end position="153"/>
    </location>
</feature>
<gene>
    <name evidence="3" type="ORF">ARMSODRAFT_1023692</name>
</gene>
<protein>
    <submittedName>
        <fullName evidence="3">Uncharacterized protein</fullName>
    </submittedName>
</protein>
<accession>A0A2H3BGT6</accession>
<organism evidence="3 4">
    <name type="scientific">Armillaria solidipes</name>
    <dbReference type="NCBI Taxonomy" id="1076256"/>
    <lineage>
        <taxon>Eukaryota</taxon>
        <taxon>Fungi</taxon>
        <taxon>Dikarya</taxon>
        <taxon>Basidiomycota</taxon>
        <taxon>Agaricomycotina</taxon>
        <taxon>Agaricomycetes</taxon>
        <taxon>Agaricomycetidae</taxon>
        <taxon>Agaricales</taxon>
        <taxon>Marasmiineae</taxon>
        <taxon>Physalacriaceae</taxon>
        <taxon>Armillaria</taxon>
    </lineage>
</organism>